<proteinExistence type="predicted"/>
<dbReference type="Proteomes" id="UP000244161">
    <property type="component" value="Unassembled WGS sequence"/>
</dbReference>
<organism evidence="1 2">
    <name type="scientific">Trichococcus patagoniensis</name>
    <dbReference type="NCBI Taxonomy" id="382641"/>
    <lineage>
        <taxon>Bacteria</taxon>
        <taxon>Bacillati</taxon>
        <taxon>Bacillota</taxon>
        <taxon>Bacilli</taxon>
        <taxon>Lactobacillales</taxon>
        <taxon>Carnobacteriaceae</taxon>
        <taxon>Trichococcus</taxon>
    </lineage>
</organism>
<dbReference type="AlphaFoldDB" id="A0A2T5IKZ3"/>
<accession>A0A2T5IKZ3</accession>
<comment type="caution">
    <text evidence="1">The sequence shown here is derived from an EMBL/GenBank/DDBJ whole genome shotgun (WGS) entry which is preliminary data.</text>
</comment>
<evidence type="ECO:0000313" key="1">
    <source>
        <dbReference type="EMBL" id="PTQ84473.1"/>
    </source>
</evidence>
<name>A0A2T5IKZ3_9LACT</name>
<sequence length="62" mass="7019">MDIPGLSMVFGDIEVEKMNTQNLFMFSGDIGFKNMNNPQLFMFCGVAAQSRLQKFHATKKLT</sequence>
<dbReference type="EMBL" id="QAOM01000008">
    <property type="protein sequence ID" value="PTQ84473.1"/>
    <property type="molecule type" value="Genomic_DNA"/>
</dbReference>
<keyword evidence="2" id="KW-1185">Reference proteome</keyword>
<reference evidence="1 2" key="1">
    <citation type="submission" date="2018-04" db="EMBL/GenBank/DDBJ databases">
        <title>Genomic Encyclopedia of Archaeal and Bacterial Type Strains, Phase II (KMG-II): from individual species to whole genera.</title>
        <authorList>
            <person name="Goeker M."/>
        </authorList>
    </citation>
    <scope>NUCLEOTIDE SEQUENCE [LARGE SCALE GENOMIC DNA]</scope>
    <source>
        <strain evidence="1 2">DSM 18806</strain>
    </source>
</reference>
<evidence type="ECO:0000313" key="2">
    <source>
        <dbReference type="Proteomes" id="UP000244161"/>
    </source>
</evidence>
<protein>
    <submittedName>
        <fullName evidence="1">Uncharacterized protein</fullName>
    </submittedName>
</protein>
<gene>
    <name evidence="1" type="ORF">C8U37_10840</name>
</gene>